<keyword evidence="4" id="KW-0256">Endoplasmic reticulum</keyword>
<dbReference type="InterPro" id="IPR052374">
    <property type="entry name" value="SERAC1"/>
</dbReference>
<evidence type="ECO:0000256" key="1">
    <source>
        <dbReference type="ARBA" id="ARBA00004173"/>
    </source>
</evidence>
<gene>
    <name evidence="7" type="ORF">ASPCAL14788</name>
</gene>
<dbReference type="STRING" id="454130.A0A0U5CKD7"/>
<keyword evidence="8" id="KW-1185">Reference proteome</keyword>
<name>A0A0U5CKD7_ASPCI</name>
<dbReference type="Proteomes" id="UP000054771">
    <property type="component" value="Unassembled WGS sequence"/>
</dbReference>
<evidence type="ECO:0000256" key="4">
    <source>
        <dbReference type="ARBA" id="ARBA00022824"/>
    </source>
</evidence>
<organism evidence="7 8">
    <name type="scientific">Aspergillus calidoustus</name>
    <dbReference type="NCBI Taxonomy" id="454130"/>
    <lineage>
        <taxon>Eukaryota</taxon>
        <taxon>Fungi</taxon>
        <taxon>Dikarya</taxon>
        <taxon>Ascomycota</taxon>
        <taxon>Pezizomycotina</taxon>
        <taxon>Eurotiomycetes</taxon>
        <taxon>Eurotiomycetidae</taxon>
        <taxon>Eurotiales</taxon>
        <taxon>Aspergillaceae</taxon>
        <taxon>Aspergillus</taxon>
        <taxon>Aspergillus subgen. Nidulantes</taxon>
    </lineage>
</organism>
<accession>A0A0U5CKD7</accession>
<protein>
    <submittedName>
        <fullName evidence="7">Uncharacterized protein</fullName>
    </submittedName>
</protein>
<evidence type="ECO:0000256" key="2">
    <source>
        <dbReference type="ARBA" id="ARBA00004240"/>
    </source>
</evidence>
<dbReference type="AlphaFoldDB" id="A0A0U5CKD7"/>
<reference evidence="8" key="1">
    <citation type="journal article" date="2016" name="Genome Announc.">
        <title>Draft genome sequences of fungus Aspergillus calidoustus.</title>
        <authorList>
            <person name="Horn F."/>
            <person name="Linde J."/>
            <person name="Mattern D.J."/>
            <person name="Walther G."/>
            <person name="Guthke R."/>
            <person name="Scherlach K."/>
            <person name="Martin K."/>
            <person name="Brakhage A.A."/>
            <person name="Petzke L."/>
            <person name="Valiante V."/>
        </authorList>
    </citation>
    <scope>NUCLEOTIDE SEQUENCE [LARGE SCALE GENOMIC DNA]</scope>
    <source>
        <strain evidence="8">SF006504</strain>
    </source>
</reference>
<dbReference type="GO" id="GO:0016020">
    <property type="term" value="C:membrane"/>
    <property type="evidence" value="ECO:0007669"/>
    <property type="project" value="UniProtKB-SubCell"/>
</dbReference>
<dbReference type="PANTHER" id="PTHR48182:SF2">
    <property type="entry name" value="PROTEIN SERAC1"/>
    <property type="match status" value="1"/>
</dbReference>
<dbReference type="PANTHER" id="PTHR48182">
    <property type="entry name" value="PROTEIN SERAC1"/>
    <property type="match status" value="1"/>
</dbReference>
<evidence type="ECO:0000256" key="5">
    <source>
        <dbReference type="ARBA" id="ARBA00023128"/>
    </source>
</evidence>
<dbReference type="GO" id="GO:0005739">
    <property type="term" value="C:mitochondrion"/>
    <property type="evidence" value="ECO:0007669"/>
    <property type="project" value="UniProtKB-SubCell"/>
</dbReference>
<evidence type="ECO:0000313" key="7">
    <source>
        <dbReference type="EMBL" id="CEL11689.1"/>
    </source>
</evidence>
<keyword evidence="6" id="KW-0472">Membrane</keyword>
<sequence length="110" mass="11742">MPYPDGSGHLTGLVCLKKPPKPEKHVEAKAIDIAAVHGLSSEPGANTWQAPDGTVWLRDLVSKDIKGARVFAFNYDAQALFSGQQGSLESVAQILLGEVTSRRVSTRIGS</sequence>
<dbReference type="GO" id="GO:0005783">
    <property type="term" value="C:endoplasmic reticulum"/>
    <property type="evidence" value="ECO:0007669"/>
    <property type="project" value="UniProtKB-SubCell"/>
</dbReference>
<dbReference type="OrthoDB" id="4510729at2759"/>
<comment type="subcellular location">
    <subcellularLocation>
        <location evidence="2">Endoplasmic reticulum</location>
    </subcellularLocation>
    <subcellularLocation>
        <location evidence="3">Membrane</location>
    </subcellularLocation>
    <subcellularLocation>
        <location evidence="1">Mitochondrion</location>
    </subcellularLocation>
</comment>
<proteinExistence type="predicted"/>
<evidence type="ECO:0000256" key="6">
    <source>
        <dbReference type="ARBA" id="ARBA00023136"/>
    </source>
</evidence>
<evidence type="ECO:0000313" key="8">
    <source>
        <dbReference type="Proteomes" id="UP000054771"/>
    </source>
</evidence>
<keyword evidence="5" id="KW-0496">Mitochondrion</keyword>
<evidence type="ECO:0000256" key="3">
    <source>
        <dbReference type="ARBA" id="ARBA00004370"/>
    </source>
</evidence>
<dbReference type="EMBL" id="CDMC01000029">
    <property type="protein sequence ID" value="CEL11689.1"/>
    <property type="molecule type" value="Genomic_DNA"/>
</dbReference>